<evidence type="ECO:0000256" key="12">
    <source>
        <dbReference type="SAM" id="Phobius"/>
    </source>
</evidence>
<evidence type="ECO:0000313" key="14">
    <source>
        <dbReference type="Proteomes" id="UP000663879"/>
    </source>
</evidence>
<evidence type="ECO:0000256" key="9">
    <source>
        <dbReference type="ARBA" id="ARBA00023201"/>
    </source>
</evidence>
<evidence type="ECO:0000256" key="3">
    <source>
        <dbReference type="ARBA" id="ARBA00022461"/>
    </source>
</evidence>
<dbReference type="Gene3D" id="2.60.470.10">
    <property type="entry name" value="Acid-sensing ion channels like domains"/>
    <property type="match status" value="1"/>
</dbReference>
<keyword evidence="2 11" id="KW-0813">Transport</keyword>
<keyword evidence="5 12" id="KW-1133">Transmembrane helix</keyword>
<keyword evidence="9 11" id="KW-0739">Sodium transport</keyword>
<evidence type="ECO:0000256" key="6">
    <source>
        <dbReference type="ARBA" id="ARBA00023053"/>
    </source>
</evidence>
<dbReference type="EMBL" id="CAJNOC010003133">
    <property type="protein sequence ID" value="CAF0969101.1"/>
    <property type="molecule type" value="Genomic_DNA"/>
</dbReference>
<keyword evidence="6" id="KW-0915">Sodium</keyword>
<evidence type="ECO:0000256" key="5">
    <source>
        <dbReference type="ARBA" id="ARBA00022989"/>
    </source>
</evidence>
<evidence type="ECO:0000256" key="10">
    <source>
        <dbReference type="ARBA" id="ARBA00023303"/>
    </source>
</evidence>
<dbReference type="OrthoDB" id="5874059at2759"/>
<keyword evidence="3 11" id="KW-0894">Sodium channel</keyword>
<proteinExistence type="inferred from homology"/>
<name>A0A814E9P3_9BILA</name>
<reference evidence="13" key="1">
    <citation type="submission" date="2021-02" db="EMBL/GenBank/DDBJ databases">
        <authorList>
            <person name="Nowell W R."/>
        </authorList>
    </citation>
    <scope>NUCLEOTIDE SEQUENCE</scope>
    <source>
        <strain evidence="13">Ploen Becks lab</strain>
    </source>
</reference>
<feature type="transmembrane region" description="Helical" evidence="12">
    <location>
        <begin position="49"/>
        <end position="71"/>
    </location>
</feature>
<evidence type="ECO:0000256" key="11">
    <source>
        <dbReference type="RuleBase" id="RU000679"/>
    </source>
</evidence>
<dbReference type="Gene3D" id="1.10.287.770">
    <property type="entry name" value="YojJ-like"/>
    <property type="match status" value="1"/>
</dbReference>
<comment type="caution">
    <text evidence="13">The sequence shown here is derived from an EMBL/GenBank/DDBJ whole genome shotgun (WGS) entry which is preliminary data.</text>
</comment>
<keyword evidence="7 11" id="KW-0406">Ion transport</keyword>
<evidence type="ECO:0000256" key="7">
    <source>
        <dbReference type="ARBA" id="ARBA00023065"/>
    </source>
</evidence>
<sequence length="446" mass="51568">MKSNVTKSHFSQHTQTAQTKYERITKIIKDWGQSTSAHGISNILRAKSYFVKGVWLIFLLICLIYCSYQVFATILKYNCNNVITVHKFIYESPTKFPAVGFCGINSFNGTHVNNLFNSNGKLIDNYTHLKTNNSEIDFIPRKILSDSLKICKFKGKNCTHQDFSYYFNPTYGNCYTFNNNNNSNAKYLTRSGIDDGLTIELEISAFNSENIFDYGIQVVIHDQEITPFPHEEGIQISYSQENNIGLSRTLIRRLPYPFSNCLNEINKDSFLSEFKNIGYSQKYCLKACFQLFIIEECKCYDPKSPKVHKNVTICRTEEDLKCIQRNKDLFYESEKIDECFHKCPNECKKINFNKKLTSSSIDKKKYEMNPLNQVIYSDHFQSLQVVVNVFYEDMDYQLIEEYPAMSLEELIADIGGSLGLFIGISLLSVAELFEILVNIFCIIFKN</sequence>
<evidence type="ECO:0000313" key="13">
    <source>
        <dbReference type="EMBL" id="CAF0969101.1"/>
    </source>
</evidence>
<keyword evidence="4 11" id="KW-0812">Transmembrane</keyword>
<feature type="transmembrane region" description="Helical" evidence="12">
    <location>
        <begin position="418"/>
        <end position="444"/>
    </location>
</feature>
<dbReference type="InterPro" id="IPR001873">
    <property type="entry name" value="ENaC"/>
</dbReference>
<dbReference type="PANTHER" id="PTHR11690">
    <property type="entry name" value="AMILORIDE-SENSITIVE SODIUM CHANNEL-RELATED"/>
    <property type="match status" value="1"/>
</dbReference>
<dbReference type="Pfam" id="PF00858">
    <property type="entry name" value="ASC"/>
    <property type="match status" value="1"/>
</dbReference>
<dbReference type="GO" id="GO:0015280">
    <property type="term" value="F:ligand-gated sodium channel activity"/>
    <property type="evidence" value="ECO:0007669"/>
    <property type="project" value="TreeGrafter"/>
</dbReference>
<comment type="similarity">
    <text evidence="11">Belongs to the amiloride-sensitive sodium channel (TC 1.A.6) family.</text>
</comment>
<organism evidence="13 14">
    <name type="scientific">Brachionus calyciflorus</name>
    <dbReference type="NCBI Taxonomy" id="104777"/>
    <lineage>
        <taxon>Eukaryota</taxon>
        <taxon>Metazoa</taxon>
        <taxon>Spiralia</taxon>
        <taxon>Gnathifera</taxon>
        <taxon>Rotifera</taxon>
        <taxon>Eurotatoria</taxon>
        <taxon>Monogononta</taxon>
        <taxon>Pseudotrocha</taxon>
        <taxon>Ploima</taxon>
        <taxon>Brachionidae</taxon>
        <taxon>Brachionus</taxon>
    </lineage>
</organism>
<keyword evidence="8 12" id="KW-0472">Membrane</keyword>
<comment type="subcellular location">
    <subcellularLocation>
        <location evidence="1">Membrane</location>
        <topology evidence="1">Multi-pass membrane protein</topology>
    </subcellularLocation>
</comment>
<gene>
    <name evidence="13" type="ORF">OXX778_LOCUS14824</name>
</gene>
<dbReference type="GO" id="GO:0005886">
    <property type="term" value="C:plasma membrane"/>
    <property type="evidence" value="ECO:0007669"/>
    <property type="project" value="TreeGrafter"/>
</dbReference>
<dbReference type="AlphaFoldDB" id="A0A814E9P3"/>
<keyword evidence="10 11" id="KW-0407">Ion channel</keyword>
<accession>A0A814E9P3</accession>
<dbReference type="Proteomes" id="UP000663879">
    <property type="component" value="Unassembled WGS sequence"/>
</dbReference>
<evidence type="ECO:0000256" key="8">
    <source>
        <dbReference type="ARBA" id="ARBA00023136"/>
    </source>
</evidence>
<protein>
    <submittedName>
        <fullName evidence="13">Uncharacterized protein</fullName>
    </submittedName>
</protein>
<evidence type="ECO:0000256" key="4">
    <source>
        <dbReference type="ARBA" id="ARBA00022692"/>
    </source>
</evidence>
<keyword evidence="14" id="KW-1185">Reference proteome</keyword>
<dbReference type="PRINTS" id="PR01078">
    <property type="entry name" value="AMINACHANNEL"/>
</dbReference>
<evidence type="ECO:0000256" key="1">
    <source>
        <dbReference type="ARBA" id="ARBA00004141"/>
    </source>
</evidence>
<evidence type="ECO:0000256" key="2">
    <source>
        <dbReference type="ARBA" id="ARBA00022448"/>
    </source>
</evidence>
<dbReference type="PANTHER" id="PTHR11690:SF227">
    <property type="entry name" value="AMILORIDE-SENSITIVE SODIUM CHANNEL"/>
    <property type="match status" value="1"/>
</dbReference>